<keyword evidence="1" id="KW-0812">Transmembrane</keyword>
<protein>
    <submittedName>
        <fullName evidence="2">Uncharacterized protein</fullName>
    </submittedName>
</protein>
<sequence length="158" mass="18034">MMTACSIICVTFQLYKRHSISSSPKDKSESVMKDDIRSSEEVDLMHWNTVGNYIGQMIVIAYHLLQASVFRHMFFSVPGKVSGVIITLPVLSSFLGCILAYSFKKTVSVSKVIAIVCELQNVKRILVIISRSFDVETQRNAILLPWLYRFLLQRIKKE</sequence>
<keyword evidence="1" id="KW-0472">Membrane</keyword>
<name>A0A8T0DXD7_ARGBR</name>
<accession>A0A8T0DXD7</accession>
<dbReference type="Proteomes" id="UP000807504">
    <property type="component" value="Unassembled WGS sequence"/>
</dbReference>
<reference evidence="2" key="2">
    <citation type="submission" date="2020-06" db="EMBL/GenBank/DDBJ databases">
        <authorList>
            <person name="Sheffer M."/>
        </authorList>
    </citation>
    <scope>NUCLEOTIDE SEQUENCE</scope>
</reference>
<evidence type="ECO:0000256" key="1">
    <source>
        <dbReference type="SAM" id="Phobius"/>
    </source>
</evidence>
<feature type="transmembrane region" description="Helical" evidence="1">
    <location>
        <begin position="53"/>
        <end position="70"/>
    </location>
</feature>
<proteinExistence type="predicted"/>
<dbReference type="EMBL" id="JABXBU010002231">
    <property type="protein sequence ID" value="KAF8763178.1"/>
    <property type="molecule type" value="Genomic_DNA"/>
</dbReference>
<keyword evidence="1" id="KW-1133">Transmembrane helix</keyword>
<evidence type="ECO:0000313" key="2">
    <source>
        <dbReference type="EMBL" id="KAF8763178.1"/>
    </source>
</evidence>
<gene>
    <name evidence="2" type="ORF">HNY73_021385</name>
</gene>
<organism evidence="2 3">
    <name type="scientific">Argiope bruennichi</name>
    <name type="common">Wasp spider</name>
    <name type="synonym">Aranea bruennichi</name>
    <dbReference type="NCBI Taxonomy" id="94029"/>
    <lineage>
        <taxon>Eukaryota</taxon>
        <taxon>Metazoa</taxon>
        <taxon>Ecdysozoa</taxon>
        <taxon>Arthropoda</taxon>
        <taxon>Chelicerata</taxon>
        <taxon>Arachnida</taxon>
        <taxon>Araneae</taxon>
        <taxon>Araneomorphae</taxon>
        <taxon>Entelegynae</taxon>
        <taxon>Araneoidea</taxon>
        <taxon>Araneidae</taxon>
        <taxon>Argiope</taxon>
    </lineage>
</organism>
<feature type="transmembrane region" description="Helical" evidence="1">
    <location>
        <begin position="82"/>
        <end position="103"/>
    </location>
</feature>
<evidence type="ECO:0000313" key="3">
    <source>
        <dbReference type="Proteomes" id="UP000807504"/>
    </source>
</evidence>
<comment type="caution">
    <text evidence="2">The sequence shown here is derived from an EMBL/GenBank/DDBJ whole genome shotgun (WGS) entry which is preliminary data.</text>
</comment>
<dbReference type="AlphaFoldDB" id="A0A8T0DXD7"/>
<keyword evidence="3" id="KW-1185">Reference proteome</keyword>
<reference evidence="2" key="1">
    <citation type="journal article" date="2020" name="bioRxiv">
        <title>Chromosome-level reference genome of the European wasp spider Argiope bruennichi: a resource for studies on range expansion and evolutionary adaptation.</title>
        <authorList>
            <person name="Sheffer M.M."/>
            <person name="Hoppe A."/>
            <person name="Krehenwinkel H."/>
            <person name="Uhl G."/>
            <person name="Kuss A.W."/>
            <person name="Jensen L."/>
            <person name="Jensen C."/>
            <person name="Gillespie R.G."/>
            <person name="Hoff K.J."/>
            <person name="Prost S."/>
        </authorList>
    </citation>
    <scope>NUCLEOTIDE SEQUENCE</scope>
</reference>